<keyword evidence="3" id="KW-1185">Reference proteome</keyword>
<evidence type="ECO:0000313" key="2">
    <source>
        <dbReference type="EMBL" id="GMG85248.1"/>
    </source>
</evidence>
<comment type="caution">
    <text evidence="2">The sequence shown here is derived from an EMBL/GenBank/DDBJ whole genome shotgun (WGS) entry which is preliminary data.</text>
</comment>
<protein>
    <recommendedName>
        <fullName evidence="4">VWFA domain-containing protein</fullName>
    </recommendedName>
</protein>
<accession>A0ABQ6LT56</accession>
<evidence type="ECO:0000313" key="3">
    <source>
        <dbReference type="Proteomes" id="UP001239909"/>
    </source>
</evidence>
<gene>
    <name evidence="2" type="ORF">LNKW23_44650</name>
</gene>
<dbReference type="Proteomes" id="UP001239909">
    <property type="component" value="Unassembled WGS sequence"/>
</dbReference>
<feature type="chain" id="PRO_5046970102" description="VWFA domain-containing protein" evidence="1">
    <location>
        <begin position="27"/>
        <end position="844"/>
    </location>
</feature>
<sequence>MAMPKRGLLGLLALLPLLLLALPAAAAAAAAAAVRGGCASHDFAAADAVGHIDIAGQITRRLAAPVIRADAPLLAAPRAGARQLGTLRFGQRVALHRRQGAFVEVKADQRAAGSLGWVHGDDLLCRVQPLVSRTTGADRRFLPRRPAHLLGSAPEPLHAMPSAAHRRCEPGSPGCTDLADVAVAYVHAADPARGRLLLVDRFLADEAAQILGWVSLSDGLLWETRLGLRPREDLVHDAASAPRPDLVGRPRPLCVHATPEAARRGEPCTLPVLGGARWFRTPLRMPVLRHIAGEPALWEVAVPAVGVGPGVAVDLPGAPGAILGARQPADAPRRLDIFLLIDGTAGMAPHLAALAGGPGRPGLAAALAAALASDPRLAGTEVRLGFRVYRRAADGAGGIGEGLALDGNCAPSAAEREAGIAAVGDGLRRLAEQRPPRGPRSPWTNLFMGLYQAVDDMSACAGRAKLLFVIGDGGYSAAEQAERGALGLAVEDVLAFLTLDFDPAVEPVLPVFLQVPSPAGAGAAAARSAFIAQGRAIAGGVLDHLAAARGGAPMIDTGRLVAALPPGADPAATGAALVARILGAVRDFGGRTTVADLPDLAADGPALAALAERLVQEGRQVPGLILPGPAAAPCARPDAGCHARPFAATATGYVLDDADAVADVWLSYDAFSEWRARLAPFRDTAARSVPGLARLILRQMPGAERGAADAAGTLAERLERGRGLPVAPGSPLRRIGPAALARAAGLEGADGDGDGAEGDAAGLSPCELTLLGHWLETRREIIDTVFAGRIPEIRERAEQPCGSARLAVPLTEITRSRAFPAAGMDFKHVLGGQTVYWIPEAYLP</sequence>
<organism evidence="2 3">
    <name type="scientific">Paralimibaculum aggregatum</name>
    <dbReference type="NCBI Taxonomy" id="3036245"/>
    <lineage>
        <taxon>Bacteria</taxon>
        <taxon>Pseudomonadati</taxon>
        <taxon>Pseudomonadota</taxon>
        <taxon>Alphaproteobacteria</taxon>
        <taxon>Rhodobacterales</taxon>
        <taxon>Paracoccaceae</taxon>
        <taxon>Paralimibaculum</taxon>
    </lineage>
</organism>
<proteinExistence type="predicted"/>
<dbReference type="EMBL" id="BSYI01000056">
    <property type="protein sequence ID" value="GMG85248.1"/>
    <property type="molecule type" value="Genomic_DNA"/>
</dbReference>
<keyword evidence="1" id="KW-0732">Signal</keyword>
<evidence type="ECO:0008006" key="4">
    <source>
        <dbReference type="Google" id="ProtNLM"/>
    </source>
</evidence>
<feature type="signal peptide" evidence="1">
    <location>
        <begin position="1"/>
        <end position="26"/>
    </location>
</feature>
<name>A0ABQ6LT56_9RHOB</name>
<reference evidence="2 3" key="1">
    <citation type="submission" date="2023-04" db="EMBL/GenBank/DDBJ databases">
        <title>Marinoamorphus aggregata gen. nov., sp. Nov., isolate from tissue of brittle star Ophioplocus japonicus.</title>
        <authorList>
            <person name="Kawano K."/>
            <person name="Sawayama S."/>
            <person name="Nakagawa S."/>
        </authorList>
    </citation>
    <scope>NUCLEOTIDE SEQUENCE [LARGE SCALE GENOMIC DNA]</scope>
    <source>
        <strain evidence="2 3">NKW23</strain>
    </source>
</reference>
<evidence type="ECO:0000256" key="1">
    <source>
        <dbReference type="SAM" id="SignalP"/>
    </source>
</evidence>